<evidence type="ECO:0000313" key="4">
    <source>
        <dbReference type="Proteomes" id="UP000662888"/>
    </source>
</evidence>
<reference evidence="3 4" key="1">
    <citation type="submission" date="2020-11" db="EMBL/GenBank/DDBJ databases">
        <authorList>
            <person name="Sun Q."/>
        </authorList>
    </citation>
    <scope>NUCLEOTIDE SEQUENCE [LARGE SCALE GENOMIC DNA]</scope>
    <source>
        <strain evidence="3 4">P8398</strain>
    </source>
</reference>
<feature type="region of interest" description="Disordered" evidence="1">
    <location>
        <begin position="204"/>
        <end position="238"/>
    </location>
</feature>
<keyword evidence="4" id="KW-1185">Reference proteome</keyword>
<gene>
    <name evidence="3" type="ORF">IV454_07795</name>
</gene>
<dbReference type="RefSeq" id="WP_206091007.1">
    <property type="nucleotide sequence ID" value="NZ_CP065053.1"/>
</dbReference>
<feature type="compositionally biased region" description="Polar residues" evidence="1">
    <location>
        <begin position="1232"/>
        <end position="1262"/>
    </location>
</feature>
<evidence type="ECO:0000259" key="2">
    <source>
        <dbReference type="Pfam" id="PF13699"/>
    </source>
</evidence>
<dbReference type="Proteomes" id="UP000662888">
    <property type="component" value="Chromosome"/>
</dbReference>
<feature type="domain" description="eCIS core" evidence="2">
    <location>
        <begin position="104"/>
        <end position="169"/>
    </location>
</feature>
<feature type="region of interest" description="Disordered" evidence="1">
    <location>
        <begin position="1232"/>
        <end position="1292"/>
    </location>
</feature>
<dbReference type="Pfam" id="PF13699">
    <property type="entry name" value="eCIS_core"/>
    <property type="match status" value="1"/>
</dbReference>
<evidence type="ECO:0000256" key="1">
    <source>
        <dbReference type="SAM" id="MobiDB-lite"/>
    </source>
</evidence>
<organism evidence="3 4">
    <name type="scientific">Massilia antarctica</name>
    <dbReference type="NCBI Taxonomy" id="2765360"/>
    <lineage>
        <taxon>Bacteria</taxon>
        <taxon>Pseudomonadati</taxon>
        <taxon>Pseudomonadota</taxon>
        <taxon>Betaproteobacteria</taxon>
        <taxon>Burkholderiales</taxon>
        <taxon>Oxalobacteraceae</taxon>
        <taxon>Telluria group</taxon>
        <taxon>Massilia</taxon>
    </lineage>
</organism>
<name>A0AA49A9H0_9BURK</name>
<proteinExistence type="predicted"/>
<evidence type="ECO:0000313" key="3">
    <source>
        <dbReference type="EMBL" id="QPI51409.1"/>
    </source>
</evidence>
<accession>A0AA49A9H0</accession>
<dbReference type="InterPro" id="IPR025295">
    <property type="entry name" value="eCIS_core_dom"/>
</dbReference>
<dbReference type="EMBL" id="CP065053">
    <property type="protein sequence ID" value="QPI51409.1"/>
    <property type="molecule type" value="Genomic_DNA"/>
</dbReference>
<feature type="region of interest" description="Disordered" evidence="1">
    <location>
        <begin position="40"/>
        <end position="100"/>
    </location>
</feature>
<feature type="region of interest" description="Disordered" evidence="1">
    <location>
        <begin position="1"/>
        <end position="27"/>
    </location>
</feature>
<feature type="compositionally biased region" description="Polar residues" evidence="1">
    <location>
        <begin position="60"/>
        <end position="70"/>
    </location>
</feature>
<sequence length="1292" mass="139917">MGQTERSTRGTDVTAVPQRAAATPADEFIDLRRQAAEQRDLADLANRSPRLAGQREVQTRVAQSARSTGASVPPVAQRVAGADRGDASPEPAFVSSVESDGTQLPRRLRVGIERLAGLGMHGVRVYRNSARPAQLQARAFAQGDDIHLAPGEEQLLPHETWHLVQQRQGRVGVTMRAAGHAINDDAGLEREADAMGALALSSGVGDSANEASTSAARPDPDDGRAFPGGTHSAAANPHGAVAQRTPDAAIASLPAHAPEKQQLEQILANTRRLSSTYYAVTAGSPAFHTLRGEIRLAVAKVDRIHASFANTWNTGLKRTAVEYIPSEEPDYQQRAAKPEPTADGLPGYLTQWQRKMHSDKSMTADKKFASVLPMILSEPELPPALHVALKLLFTHTSNFVPVEMQGRDIRSVEHGQYSRTSMTPVRSGNSTHLRNDGAMAYAENDEQIPAGRTFQVTNQPLHAALVRAAKLSSNIEAMTHYGDTDRARLAYSEYTSSAGSHTGSLGLIPNMHRTLEVGGYLESDPERKAFGGKGHDEWKPTPLPANDWRPVVSAERLQPNTDQNYHDFLLADRAELVFETAAAIRQLYADADIHLSVLPIQSSSHASLILDLRYPDDYPEDRKLSEAQWRELLLAKFNAAAAEAKLLTRITHRASFGFPYPTASSVGGPVRIWPGLAPKDVFKRIVVDTLLSLNDVKKVAATAKAKAKTLKRPFAATRMPEAATSSASGTGGARGEAILHIEALKTAVRYAQDTMSTAHSALGPARLVEWVRVRLRKNLLKADYCLKGHAPGMPADHDYVQIAGIIENLMEYSYLLEAMLHEPVQQEDVYPRYLQETLQLNQRAMHQATFYLDSGMQALVCAHLVARAWLEKLASQDKAKVFNGDSLQTVDLNSYFEYASIDKKNLRMNAMNRGSDGSYVPEHALLKQLETRTPGIVSADLNPVLNKASSGETQASPGAVFGQLAGKQGAKNSTTIPIVDITNASLGAVDKLNLGAGYANFFVAESLSKHQQLGADKFTMGRLSAVGTEAFVALAKEIIAPIAEFAAHPLPAAYRQRMDRMFYGDPRGAPDGIASHAAHPGAVPGSHPNADVFNGLDLLVAAVAEESMMMEEEYPDPARQPEHPAFSGAPQMSAPFAWSAPSVPFSFYPTTPDASGATYAMPRSASYSTMQSNLFNFPSTAMQPQPHPFVYPGASMAQPVLFNTPFMSFHPGAMPYGSYRFAMGGAPFTQAQPWLSSSQPPTTSPFASGFGSTEPTGDNALQSHARPSAFRPYRRPEGGPHKRQRRNSGDIL</sequence>
<protein>
    <submittedName>
        <fullName evidence="3">DUF4157 domain-containing protein</fullName>
    </submittedName>
</protein>